<organism evidence="2 3">
    <name type="scientific">Amblyomma americanum</name>
    <name type="common">Lone star tick</name>
    <dbReference type="NCBI Taxonomy" id="6943"/>
    <lineage>
        <taxon>Eukaryota</taxon>
        <taxon>Metazoa</taxon>
        <taxon>Ecdysozoa</taxon>
        <taxon>Arthropoda</taxon>
        <taxon>Chelicerata</taxon>
        <taxon>Arachnida</taxon>
        <taxon>Acari</taxon>
        <taxon>Parasitiformes</taxon>
        <taxon>Ixodida</taxon>
        <taxon>Ixodoidea</taxon>
        <taxon>Ixodidae</taxon>
        <taxon>Amblyomminae</taxon>
        <taxon>Amblyomma</taxon>
    </lineage>
</organism>
<feature type="domain" description="Rhodanese" evidence="1">
    <location>
        <begin position="127"/>
        <end position="230"/>
    </location>
</feature>
<dbReference type="InterPro" id="IPR001763">
    <property type="entry name" value="Rhodanese-like_dom"/>
</dbReference>
<dbReference type="AlphaFoldDB" id="A0AAQ4DDT0"/>
<dbReference type="InterPro" id="IPR036873">
    <property type="entry name" value="Rhodanese-like_dom_sf"/>
</dbReference>
<evidence type="ECO:0000259" key="1">
    <source>
        <dbReference type="PROSITE" id="PS50206"/>
    </source>
</evidence>
<evidence type="ECO:0000313" key="3">
    <source>
        <dbReference type="Proteomes" id="UP001321473"/>
    </source>
</evidence>
<dbReference type="EMBL" id="JARKHS020032133">
    <property type="protein sequence ID" value="KAK8760620.1"/>
    <property type="molecule type" value="Genomic_DNA"/>
</dbReference>
<dbReference type="PANTHER" id="PTHR44086:SF10">
    <property type="entry name" value="THIOSULFATE SULFURTRANSFERASE_RHODANESE-LIKE DOMAIN-CONTAINING PROTEIN 3"/>
    <property type="match status" value="1"/>
</dbReference>
<dbReference type="SMART" id="SM00450">
    <property type="entry name" value="RHOD"/>
    <property type="match status" value="1"/>
</dbReference>
<dbReference type="SUPFAM" id="SSF52821">
    <property type="entry name" value="Rhodanese/Cell cycle control phosphatase"/>
    <property type="match status" value="1"/>
</dbReference>
<keyword evidence="3" id="KW-1185">Reference proteome</keyword>
<accession>A0AAQ4DDT0</accession>
<protein>
    <recommendedName>
        <fullName evidence="1">Rhodanese domain-containing protein</fullName>
    </recommendedName>
</protein>
<dbReference type="Proteomes" id="UP001321473">
    <property type="component" value="Unassembled WGS sequence"/>
</dbReference>
<sequence>MTGRASNFTYSSNLSGATRVTVMALCRLQCTLAIRTPQKLRTYEPVLKTLVYQQEQACMCLCSRSVNSTSLRKSLKTSTMKRVLLNNAGQYYASLQITKAYSTGQSEEVASLENLSCDYEEVKDLLQKGKAFFVDVREPKELVNDGRIPGAVNIPLNDIGVALEMSPEKFKEKYGREKPSPDDPNVIFSCRKGVRATSAMQTAHSKGYHAARFYRGSFCDWEERGGEVIKG</sequence>
<evidence type="ECO:0000313" key="2">
    <source>
        <dbReference type="EMBL" id="KAK8760620.1"/>
    </source>
</evidence>
<comment type="caution">
    <text evidence="2">The sequence shown here is derived from an EMBL/GenBank/DDBJ whole genome shotgun (WGS) entry which is preliminary data.</text>
</comment>
<dbReference type="PANTHER" id="PTHR44086">
    <property type="entry name" value="THIOSULFATE SULFURTRANSFERASE RDL2, MITOCHONDRIAL-RELATED"/>
    <property type="match status" value="1"/>
</dbReference>
<dbReference type="PROSITE" id="PS50206">
    <property type="entry name" value="RHODANESE_3"/>
    <property type="match status" value="1"/>
</dbReference>
<proteinExistence type="predicted"/>
<dbReference type="Pfam" id="PF00581">
    <property type="entry name" value="Rhodanese"/>
    <property type="match status" value="1"/>
</dbReference>
<gene>
    <name evidence="2" type="ORF">V5799_028112</name>
</gene>
<reference evidence="2 3" key="1">
    <citation type="journal article" date="2023" name="Arcadia Sci">
        <title>De novo assembly of a long-read Amblyomma americanum tick genome.</title>
        <authorList>
            <person name="Chou S."/>
            <person name="Poskanzer K.E."/>
            <person name="Rollins M."/>
            <person name="Thuy-Boun P.S."/>
        </authorList>
    </citation>
    <scope>NUCLEOTIDE SEQUENCE [LARGE SCALE GENOMIC DNA]</scope>
    <source>
        <strain evidence="2">F_SG_1</strain>
        <tissue evidence="2">Salivary glands</tissue>
    </source>
</reference>
<name>A0AAQ4DDT0_AMBAM</name>
<dbReference type="Gene3D" id="3.40.250.10">
    <property type="entry name" value="Rhodanese-like domain"/>
    <property type="match status" value="1"/>
</dbReference>